<dbReference type="Gene3D" id="3.40.50.2000">
    <property type="entry name" value="Glycogen Phosphorylase B"/>
    <property type="match status" value="2"/>
</dbReference>
<comment type="caution">
    <text evidence="5">The sequence shown here is derived from an EMBL/GenBank/DDBJ whole genome shotgun (WGS) entry which is preliminary data.</text>
</comment>
<dbReference type="EMBL" id="DTKJ01000042">
    <property type="protein sequence ID" value="HGZ11794.1"/>
    <property type="molecule type" value="Genomic_DNA"/>
</dbReference>
<dbReference type="GO" id="GO:0016757">
    <property type="term" value="F:glycosyltransferase activity"/>
    <property type="evidence" value="ECO:0007669"/>
    <property type="project" value="UniProtKB-KW"/>
</dbReference>
<dbReference type="PANTHER" id="PTHR12526:SF510">
    <property type="entry name" value="D-INOSITOL 3-PHOSPHATE GLYCOSYLTRANSFERASE"/>
    <property type="match status" value="1"/>
</dbReference>
<dbReference type="PANTHER" id="PTHR12526">
    <property type="entry name" value="GLYCOSYLTRANSFERASE"/>
    <property type="match status" value="1"/>
</dbReference>
<keyword evidence="2 5" id="KW-0808">Transferase</keyword>
<dbReference type="InterPro" id="IPR001296">
    <property type="entry name" value="Glyco_trans_1"/>
</dbReference>
<organism evidence="5">
    <name type="scientific">Desulfobacca acetoxidans</name>
    <dbReference type="NCBI Taxonomy" id="60893"/>
    <lineage>
        <taxon>Bacteria</taxon>
        <taxon>Pseudomonadati</taxon>
        <taxon>Thermodesulfobacteriota</taxon>
        <taxon>Desulfobaccia</taxon>
        <taxon>Desulfobaccales</taxon>
        <taxon>Desulfobaccaceae</taxon>
        <taxon>Desulfobacca</taxon>
    </lineage>
</organism>
<proteinExistence type="predicted"/>
<dbReference type="InterPro" id="IPR028098">
    <property type="entry name" value="Glyco_trans_4-like_N"/>
</dbReference>
<sequence length="384" mass="42618">MRIALLRQRIRGPGGAEVTLRHLARGLVAAGHQVTIFGAGPEPRVPELLGASVGYVAVPVWGGKTGRLLTYALNSRRLVRQARVDLVFSLERTLYQHVYRAGDGCHREWLARRSAGLSPWGRLAYKVSPFHQVLLFLEERLFAAPELQRLIANSRMVREDLVRHFDIPPEKIRVIYNGLDHRRFHPPSPEARQFWRQKLGAGETDGVVLFVGSGFSRKGLPYLLQALAGVRAKSVRLWVVGKDRLPRFLRLARRLGLSGRVSFWGPQEHVVPFYQAASLVALPTLYDPLSNVVLEALGCGLPVLTTPANGAAEFLTPGENGEVIEASRIPAWTAALELWLERSRQPEVRQAAREAVAGLSWEDTVAQTLKVLTEATPSQEAGRV</sequence>
<dbReference type="SUPFAM" id="SSF53756">
    <property type="entry name" value="UDP-Glycosyltransferase/glycogen phosphorylase"/>
    <property type="match status" value="1"/>
</dbReference>
<evidence type="ECO:0000259" key="3">
    <source>
        <dbReference type="Pfam" id="PF00534"/>
    </source>
</evidence>
<feature type="domain" description="Glycosyl transferase family 1" evidence="3">
    <location>
        <begin position="192"/>
        <end position="350"/>
    </location>
</feature>
<evidence type="ECO:0000256" key="2">
    <source>
        <dbReference type="ARBA" id="ARBA00022679"/>
    </source>
</evidence>
<accession>A0A7C5ALS2</accession>
<evidence type="ECO:0000259" key="4">
    <source>
        <dbReference type="Pfam" id="PF13439"/>
    </source>
</evidence>
<name>A0A7C5ALS2_9BACT</name>
<dbReference type="Pfam" id="PF13439">
    <property type="entry name" value="Glyco_transf_4"/>
    <property type="match status" value="1"/>
</dbReference>
<protein>
    <submittedName>
        <fullName evidence="5">Glycosyltransferase family 1 protein</fullName>
    </submittedName>
</protein>
<dbReference type="Pfam" id="PF00534">
    <property type="entry name" value="Glycos_transf_1"/>
    <property type="match status" value="1"/>
</dbReference>
<evidence type="ECO:0000313" key="5">
    <source>
        <dbReference type="EMBL" id="HGZ11794.1"/>
    </source>
</evidence>
<dbReference type="AlphaFoldDB" id="A0A7C5ALS2"/>
<dbReference type="CDD" id="cd03801">
    <property type="entry name" value="GT4_PimA-like"/>
    <property type="match status" value="1"/>
</dbReference>
<reference evidence="5" key="1">
    <citation type="journal article" date="2020" name="mSystems">
        <title>Genome- and Community-Level Interaction Insights into Carbon Utilization and Element Cycling Functions of Hydrothermarchaeota in Hydrothermal Sediment.</title>
        <authorList>
            <person name="Zhou Z."/>
            <person name="Liu Y."/>
            <person name="Xu W."/>
            <person name="Pan J."/>
            <person name="Luo Z.H."/>
            <person name="Li M."/>
        </authorList>
    </citation>
    <scope>NUCLEOTIDE SEQUENCE [LARGE SCALE GENOMIC DNA]</scope>
    <source>
        <strain evidence="5">SpSt-853</strain>
    </source>
</reference>
<evidence type="ECO:0000256" key="1">
    <source>
        <dbReference type="ARBA" id="ARBA00022676"/>
    </source>
</evidence>
<keyword evidence="1" id="KW-0328">Glycosyltransferase</keyword>
<feature type="domain" description="Glycosyltransferase subfamily 4-like N-terminal" evidence="4">
    <location>
        <begin position="13"/>
        <end position="183"/>
    </location>
</feature>
<gene>
    <name evidence="5" type="ORF">ENW48_06205</name>
</gene>